<dbReference type="WBParaSite" id="TCNE_0000615301-mRNA-1">
    <property type="protein sequence ID" value="TCNE_0000615301-mRNA-1"/>
    <property type="gene ID" value="TCNE_0000615301"/>
</dbReference>
<dbReference type="AlphaFoldDB" id="A0A183UCD3"/>
<reference evidence="1 2" key="2">
    <citation type="submission" date="2018-11" db="EMBL/GenBank/DDBJ databases">
        <authorList>
            <consortium name="Pathogen Informatics"/>
        </authorList>
    </citation>
    <scope>NUCLEOTIDE SEQUENCE [LARGE SCALE GENOMIC DNA]</scope>
</reference>
<dbReference type="Proteomes" id="UP000050794">
    <property type="component" value="Unassembled WGS sequence"/>
</dbReference>
<accession>A0A183UCD3</accession>
<proteinExistence type="predicted"/>
<organism evidence="2 3">
    <name type="scientific">Toxocara canis</name>
    <name type="common">Canine roundworm</name>
    <dbReference type="NCBI Taxonomy" id="6265"/>
    <lineage>
        <taxon>Eukaryota</taxon>
        <taxon>Metazoa</taxon>
        <taxon>Ecdysozoa</taxon>
        <taxon>Nematoda</taxon>
        <taxon>Chromadorea</taxon>
        <taxon>Rhabditida</taxon>
        <taxon>Spirurina</taxon>
        <taxon>Ascaridomorpha</taxon>
        <taxon>Ascaridoidea</taxon>
        <taxon>Toxocaridae</taxon>
        <taxon>Toxocara</taxon>
    </lineage>
</organism>
<keyword evidence="2" id="KW-1185">Reference proteome</keyword>
<sequence length="95" mass="10240">MATSSSHGRVVSAVAHPQPADITAAVVHLLGPLFSELPSSVVVNQVVQLRFAFYMMSDPLIRILSYFGRLLMLAVVEEVVGGVFENTLLAELIDS</sequence>
<gene>
    <name evidence="1" type="ORF">TCNE_LOCUS6153</name>
</gene>
<dbReference type="EMBL" id="UYWY01019446">
    <property type="protein sequence ID" value="VDM37446.1"/>
    <property type="molecule type" value="Genomic_DNA"/>
</dbReference>
<protein>
    <submittedName>
        <fullName evidence="3">ABC transmembrane type-1 domain-containing protein</fullName>
    </submittedName>
</protein>
<evidence type="ECO:0000313" key="3">
    <source>
        <dbReference type="WBParaSite" id="TCNE_0000615301-mRNA-1"/>
    </source>
</evidence>
<name>A0A183UCD3_TOXCA</name>
<reference evidence="3" key="1">
    <citation type="submission" date="2016-06" db="UniProtKB">
        <authorList>
            <consortium name="WormBaseParasite"/>
        </authorList>
    </citation>
    <scope>IDENTIFICATION</scope>
</reference>
<evidence type="ECO:0000313" key="1">
    <source>
        <dbReference type="EMBL" id="VDM37446.1"/>
    </source>
</evidence>
<evidence type="ECO:0000313" key="2">
    <source>
        <dbReference type="Proteomes" id="UP000050794"/>
    </source>
</evidence>